<reference evidence="1 2" key="1">
    <citation type="submission" date="2016-02" db="EMBL/GenBank/DDBJ databases">
        <title>Secondary metabolites in Legionella.</title>
        <authorList>
            <person name="Tobias N.J."/>
            <person name="Bode H.B."/>
        </authorList>
    </citation>
    <scope>NUCLEOTIDE SEQUENCE [LARGE SCALE GENOMIC DNA]</scope>
    <source>
        <strain evidence="1 2">DSM 19216</strain>
    </source>
</reference>
<dbReference type="PATRIC" id="fig|45071.6.peg.654"/>
<organism evidence="1 2">
    <name type="scientific">Legionella parisiensis</name>
    <dbReference type="NCBI Taxonomy" id="45071"/>
    <lineage>
        <taxon>Bacteria</taxon>
        <taxon>Pseudomonadati</taxon>
        <taxon>Pseudomonadota</taxon>
        <taxon>Gammaproteobacteria</taxon>
        <taxon>Legionellales</taxon>
        <taxon>Legionellaceae</taxon>
        <taxon>Legionella</taxon>
    </lineage>
</organism>
<comment type="caution">
    <text evidence="1">The sequence shown here is derived from an EMBL/GenBank/DDBJ whole genome shotgun (WGS) entry which is preliminary data.</text>
</comment>
<dbReference type="STRING" id="45071.Lpar_0599"/>
<gene>
    <name evidence="1" type="ORF">lpari_03380</name>
</gene>
<keyword evidence="2" id="KW-1185">Reference proteome</keyword>
<evidence type="ECO:0000313" key="1">
    <source>
        <dbReference type="EMBL" id="OEH45652.1"/>
    </source>
</evidence>
<sequence length="113" mass="13124">MKYVSCGTQKSHHFGKASRISKDPKANLVAAQSITYFFCNFPGEKIILNYAFKTPLRNQLKDYIMIDKNILTPLFKTIDKVIFGIEEQKEPETKPEFIEIDTEEEFDVERSIN</sequence>
<name>A0A1E5JMB5_9GAMM</name>
<dbReference type="RefSeq" id="WP_058516526.1">
    <property type="nucleotide sequence ID" value="NZ_CAAAIE010000002.1"/>
</dbReference>
<dbReference type="Proteomes" id="UP000095229">
    <property type="component" value="Unassembled WGS sequence"/>
</dbReference>
<protein>
    <submittedName>
        <fullName evidence="1">Uncharacterized protein</fullName>
    </submittedName>
</protein>
<accession>A0A1E5JMB5</accession>
<proteinExistence type="predicted"/>
<dbReference type="AlphaFoldDB" id="A0A1E5JMB5"/>
<evidence type="ECO:0000313" key="2">
    <source>
        <dbReference type="Proteomes" id="UP000095229"/>
    </source>
</evidence>
<dbReference type="EMBL" id="LSOG01000089">
    <property type="protein sequence ID" value="OEH45652.1"/>
    <property type="molecule type" value="Genomic_DNA"/>
</dbReference>